<dbReference type="Proteomes" id="UP000462212">
    <property type="component" value="Unassembled WGS sequence"/>
</dbReference>
<organism evidence="2 3">
    <name type="scientific">Lachnellula subtilissima</name>
    <dbReference type="NCBI Taxonomy" id="602034"/>
    <lineage>
        <taxon>Eukaryota</taxon>
        <taxon>Fungi</taxon>
        <taxon>Dikarya</taxon>
        <taxon>Ascomycota</taxon>
        <taxon>Pezizomycotina</taxon>
        <taxon>Leotiomycetes</taxon>
        <taxon>Helotiales</taxon>
        <taxon>Lachnaceae</taxon>
        <taxon>Lachnellula</taxon>
    </lineage>
</organism>
<accession>A0A8H8UBB1</accession>
<protein>
    <submittedName>
        <fullName evidence="2">Uncharacterized protein</fullName>
    </submittedName>
</protein>
<proteinExistence type="predicted"/>
<keyword evidence="3" id="KW-1185">Reference proteome</keyword>
<feature type="compositionally biased region" description="Polar residues" evidence="1">
    <location>
        <begin position="14"/>
        <end position="41"/>
    </location>
</feature>
<comment type="caution">
    <text evidence="2">The sequence shown here is derived from an EMBL/GenBank/DDBJ whole genome shotgun (WGS) entry which is preliminary data.</text>
</comment>
<dbReference type="EMBL" id="QGMJ01000157">
    <property type="protein sequence ID" value="TVY40951.1"/>
    <property type="molecule type" value="Genomic_DNA"/>
</dbReference>
<evidence type="ECO:0000313" key="3">
    <source>
        <dbReference type="Proteomes" id="UP000462212"/>
    </source>
</evidence>
<reference evidence="2 3" key="1">
    <citation type="submission" date="2018-05" db="EMBL/GenBank/DDBJ databases">
        <title>Genome sequencing and assembly of the regulated plant pathogen Lachnellula willkommii and related sister species for the development of diagnostic species identification markers.</title>
        <authorList>
            <person name="Giroux E."/>
            <person name="Bilodeau G."/>
        </authorList>
    </citation>
    <scope>NUCLEOTIDE SEQUENCE [LARGE SCALE GENOMIC DNA]</scope>
    <source>
        <strain evidence="2 3">CBS 197.66</strain>
    </source>
</reference>
<dbReference type="OrthoDB" id="3558517at2759"/>
<gene>
    <name evidence="2" type="ORF">LSUB1_G003103</name>
</gene>
<sequence length="64" mass="6463">MHHNAFNPPKQAKNGGNMSANGFASRAQSTGDKHANSSNSAGYAGTGGRESKTSAGNASNKAQK</sequence>
<evidence type="ECO:0000256" key="1">
    <source>
        <dbReference type="SAM" id="MobiDB-lite"/>
    </source>
</evidence>
<name>A0A8H8UBB1_9HELO</name>
<dbReference type="AlphaFoldDB" id="A0A8H8UBB1"/>
<evidence type="ECO:0000313" key="2">
    <source>
        <dbReference type="EMBL" id="TVY40951.1"/>
    </source>
</evidence>
<feature type="compositionally biased region" description="Polar residues" evidence="1">
    <location>
        <begin position="53"/>
        <end position="64"/>
    </location>
</feature>
<feature type="region of interest" description="Disordered" evidence="1">
    <location>
        <begin position="1"/>
        <end position="64"/>
    </location>
</feature>